<accession>A0A9P9D647</accession>
<name>A0A9P9D647_9HYPO</name>
<dbReference type="Proteomes" id="UP000738349">
    <property type="component" value="Unassembled WGS sequence"/>
</dbReference>
<feature type="compositionally biased region" description="Basic and acidic residues" evidence="1">
    <location>
        <begin position="400"/>
        <end position="409"/>
    </location>
</feature>
<feature type="compositionally biased region" description="Acidic residues" evidence="1">
    <location>
        <begin position="381"/>
        <end position="399"/>
    </location>
</feature>
<feature type="region of interest" description="Disordered" evidence="1">
    <location>
        <begin position="297"/>
        <end position="319"/>
    </location>
</feature>
<dbReference type="AlphaFoldDB" id="A0A9P9D647"/>
<reference evidence="2" key="1">
    <citation type="journal article" date="2021" name="Nat. Commun.">
        <title>Genetic determinants of endophytism in the Arabidopsis root mycobiome.</title>
        <authorList>
            <person name="Mesny F."/>
            <person name="Miyauchi S."/>
            <person name="Thiergart T."/>
            <person name="Pickel B."/>
            <person name="Atanasova L."/>
            <person name="Karlsson M."/>
            <person name="Huettel B."/>
            <person name="Barry K.W."/>
            <person name="Haridas S."/>
            <person name="Chen C."/>
            <person name="Bauer D."/>
            <person name="Andreopoulos W."/>
            <person name="Pangilinan J."/>
            <person name="LaButti K."/>
            <person name="Riley R."/>
            <person name="Lipzen A."/>
            <person name="Clum A."/>
            <person name="Drula E."/>
            <person name="Henrissat B."/>
            <person name="Kohler A."/>
            <person name="Grigoriev I.V."/>
            <person name="Martin F.M."/>
            <person name="Hacquard S."/>
        </authorList>
    </citation>
    <scope>NUCLEOTIDE SEQUENCE</scope>
    <source>
        <strain evidence="2">MPI-CAGE-AT-0147</strain>
    </source>
</reference>
<evidence type="ECO:0000256" key="1">
    <source>
        <dbReference type="SAM" id="MobiDB-lite"/>
    </source>
</evidence>
<sequence length="462" mass="52196">MPSLLHVLTRPNVNVDSSLVPTGGNTTVDTDIAPQAWRQWHGFDYATLTEIFRRDLDREYRGSAKHEPLRQDLRIFNEETLEDLLRRFEIPIVNYCLNGRDGDSHFGRGSRCATYLKPDWSVVSPLRVDQDACFLNVLPGDTKLSKKWWPTMNGESRASFVEWQKVVSQVVTYMAYHDSRYGFIISDGCLVALRLTRRRIAEGLVTGRAQRATAGHVRYPSDTSMGGDDSGYQDTNPLHWEYEDPEYVTVPWGAHGSNRLTVKLTLWFLAMMATNGDNFLDYSYPDLDSWRRGEKGYVHNSSGAKKSKLSKGDQAQEPDLGQAEHWEAAAGPSGWGGAGDGREEIPLVDSADEGEEDVPFHSQAGDTFDTAYLPGDPSEGGNEEEEDDDEEDEEAEEKEEGSSRPKKKFMEVKIHESKGGKGLYFLDAKKQKKNTSKEKWTRVEGGYRLEGKKHVYFTKKFP</sequence>
<protein>
    <submittedName>
        <fullName evidence="2">Uncharacterized protein</fullName>
    </submittedName>
</protein>
<dbReference type="OrthoDB" id="4367324at2759"/>
<comment type="caution">
    <text evidence="2">The sequence shown here is derived from an EMBL/GenBank/DDBJ whole genome shotgun (WGS) entry which is preliminary data.</text>
</comment>
<gene>
    <name evidence="2" type="ORF">EDB81DRAFT_826696</name>
</gene>
<evidence type="ECO:0000313" key="2">
    <source>
        <dbReference type="EMBL" id="KAH7113096.1"/>
    </source>
</evidence>
<feature type="region of interest" description="Disordered" evidence="1">
    <location>
        <begin position="351"/>
        <end position="409"/>
    </location>
</feature>
<keyword evidence="3" id="KW-1185">Reference proteome</keyword>
<organism evidence="2 3">
    <name type="scientific">Dactylonectria macrodidyma</name>
    <dbReference type="NCBI Taxonomy" id="307937"/>
    <lineage>
        <taxon>Eukaryota</taxon>
        <taxon>Fungi</taxon>
        <taxon>Dikarya</taxon>
        <taxon>Ascomycota</taxon>
        <taxon>Pezizomycotina</taxon>
        <taxon>Sordariomycetes</taxon>
        <taxon>Hypocreomycetidae</taxon>
        <taxon>Hypocreales</taxon>
        <taxon>Nectriaceae</taxon>
        <taxon>Dactylonectria</taxon>
    </lineage>
</organism>
<evidence type="ECO:0000313" key="3">
    <source>
        <dbReference type="Proteomes" id="UP000738349"/>
    </source>
</evidence>
<proteinExistence type="predicted"/>
<dbReference type="EMBL" id="JAGMUV010000036">
    <property type="protein sequence ID" value="KAH7113096.1"/>
    <property type="molecule type" value="Genomic_DNA"/>
</dbReference>